<evidence type="ECO:0000256" key="1">
    <source>
        <dbReference type="ARBA" id="ARBA00023136"/>
    </source>
</evidence>
<organism evidence="2 3">
    <name type="scientific">Turicimonas muris</name>
    <dbReference type="NCBI Taxonomy" id="1796652"/>
    <lineage>
        <taxon>Bacteria</taxon>
        <taxon>Pseudomonadati</taxon>
        <taxon>Pseudomonadota</taxon>
        <taxon>Betaproteobacteria</taxon>
        <taxon>Burkholderiales</taxon>
        <taxon>Sutterellaceae</taxon>
        <taxon>Turicimonas</taxon>
    </lineage>
</organism>
<dbReference type="GO" id="GO:0009252">
    <property type="term" value="P:peptidoglycan biosynthetic process"/>
    <property type="evidence" value="ECO:0007669"/>
    <property type="project" value="TreeGrafter"/>
</dbReference>
<dbReference type="GO" id="GO:0030234">
    <property type="term" value="F:enzyme regulator activity"/>
    <property type="evidence" value="ECO:0007669"/>
    <property type="project" value="TreeGrafter"/>
</dbReference>
<dbReference type="PANTHER" id="PTHR38038">
    <property type="entry name" value="PENICILLIN-BINDING PROTEIN ACTIVATOR LPOA"/>
    <property type="match status" value="1"/>
</dbReference>
<proteinExistence type="predicted"/>
<dbReference type="EMBL" id="NHMP01000014">
    <property type="protein sequence ID" value="OXE44322.1"/>
    <property type="molecule type" value="Genomic_DNA"/>
</dbReference>
<dbReference type="Proteomes" id="UP000214610">
    <property type="component" value="Unassembled WGS sequence"/>
</dbReference>
<gene>
    <name evidence="2" type="ORF">ADH67_12650</name>
</gene>
<comment type="caution">
    <text evidence="2">The sequence shown here is derived from an EMBL/GenBank/DDBJ whole genome shotgun (WGS) entry which is preliminary data.</text>
</comment>
<reference evidence="3" key="1">
    <citation type="submission" date="2017-05" db="EMBL/GenBank/DDBJ databases">
        <title>Improved OligoMM genomes.</title>
        <authorList>
            <person name="Garzetti D."/>
        </authorList>
    </citation>
    <scope>NUCLEOTIDE SEQUENCE [LARGE SCALE GENOMIC DNA]</scope>
    <source>
        <strain evidence="3">YL45</strain>
    </source>
</reference>
<evidence type="ECO:0000313" key="2">
    <source>
        <dbReference type="EMBL" id="OXE44322.1"/>
    </source>
</evidence>
<dbReference type="InterPro" id="IPR007443">
    <property type="entry name" value="LpoA"/>
</dbReference>
<name>A0A227KAT2_9BURK</name>
<accession>A0A227KAT2</accession>
<protein>
    <recommendedName>
        <fullName evidence="4">Penicillin-binding protein activator</fullName>
    </recommendedName>
</protein>
<dbReference type="GO" id="GO:0031241">
    <property type="term" value="C:periplasmic side of cell outer membrane"/>
    <property type="evidence" value="ECO:0007669"/>
    <property type="project" value="TreeGrafter"/>
</dbReference>
<sequence>MGQNLVNAQEAAVSPSEPTGKIKVGLMVPPQNSSLAAATAPLINGVEAAFKEDEDRYELVKYEISESGNVLDVLNHAADTKAMLMIGPVLKTSVDKIASLPYLPLPVVAINKTDSAVQPELFMSIDVAIESEVEQLVKVALDNTAKNPVGAFVVLATPNSYDERVARAIVQELSKNGSVGEIRHVSTEQISYLRTEMRGKSFRGAFFAMNPQQASLIRPYLPPELPVFGTSYTNPYRTNDVMTSQTQANDLTGMVTLEIPAITQLSHQNYLKYRPILLKLNSDDRHLFAVGVDAWALGKSWLEWHDQIDLEDGLSGKIHFDKKTSSSAKRTLDKTVVTPKRDLADDVAFEESAEEAGL</sequence>
<dbReference type="PANTHER" id="PTHR38038:SF1">
    <property type="entry name" value="PENICILLIN-BINDING PROTEIN ACTIVATOR LPOA"/>
    <property type="match status" value="1"/>
</dbReference>
<keyword evidence="3" id="KW-1185">Reference proteome</keyword>
<evidence type="ECO:0000313" key="3">
    <source>
        <dbReference type="Proteomes" id="UP000214610"/>
    </source>
</evidence>
<dbReference type="SUPFAM" id="SSF53822">
    <property type="entry name" value="Periplasmic binding protein-like I"/>
    <property type="match status" value="1"/>
</dbReference>
<dbReference type="Pfam" id="PF04348">
    <property type="entry name" value="LppC"/>
    <property type="match status" value="1"/>
</dbReference>
<keyword evidence="1" id="KW-0472">Membrane</keyword>
<dbReference type="InterPro" id="IPR028082">
    <property type="entry name" value="Peripla_BP_I"/>
</dbReference>
<dbReference type="AlphaFoldDB" id="A0A227KAT2"/>
<evidence type="ECO:0008006" key="4">
    <source>
        <dbReference type="Google" id="ProtNLM"/>
    </source>
</evidence>
<dbReference type="Gene3D" id="3.40.50.2300">
    <property type="match status" value="2"/>
</dbReference>